<accession>A0A1H2Z996</accession>
<dbReference type="Proteomes" id="UP000198500">
    <property type="component" value="Unassembled WGS sequence"/>
</dbReference>
<proteinExistence type="predicted"/>
<keyword evidence="3" id="KW-1185">Reference proteome</keyword>
<dbReference type="RefSeq" id="WP_092569100.1">
    <property type="nucleotide sequence ID" value="NZ_BMXH01000001.1"/>
</dbReference>
<name>A0A1H2Z996_9GAMM</name>
<keyword evidence="1" id="KW-0732">Signal</keyword>
<reference evidence="2 3" key="1">
    <citation type="submission" date="2016-10" db="EMBL/GenBank/DDBJ databases">
        <authorList>
            <person name="de Groot N.N."/>
        </authorList>
    </citation>
    <scope>NUCLEOTIDE SEQUENCE [LARGE SCALE GENOMIC DNA]</scope>
    <source>
        <strain evidence="2 3">DSM 19219</strain>
    </source>
</reference>
<gene>
    <name evidence="2" type="ORF">SAMN05443545_10474</name>
</gene>
<evidence type="ECO:0000256" key="1">
    <source>
        <dbReference type="SAM" id="SignalP"/>
    </source>
</evidence>
<feature type="signal peptide" evidence="1">
    <location>
        <begin position="1"/>
        <end position="32"/>
    </location>
</feature>
<sequence length="126" mass="14169">MDPKPTTTTRQTLIKALLCIGLLGIVTSPVQAHEDAHDYPTEARVDYVIGCMAANGEDYLTMQKCSCSIDTIAEMVPYSEYEEVETIMSMHDKRGELGVLFRSEHGMEEQLDEFRNAQTEADLQCF</sequence>
<evidence type="ECO:0000313" key="2">
    <source>
        <dbReference type="EMBL" id="SDX13905.1"/>
    </source>
</evidence>
<dbReference type="OrthoDB" id="8563102at2"/>
<organism evidence="2 3">
    <name type="scientific">Aidingimonas halophila</name>
    <dbReference type="NCBI Taxonomy" id="574349"/>
    <lineage>
        <taxon>Bacteria</taxon>
        <taxon>Pseudomonadati</taxon>
        <taxon>Pseudomonadota</taxon>
        <taxon>Gammaproteobacteria</taxon>
        <taxon>Oceanospirillales</taxon>
        <taxon>Halomonadaceae</taxon>
        <taxon>Aidingimonas</taxon>
    </lineage>
</organism>
<evidence type="ECO:0000313" key="3">
    <source>
        <dbReference type="Proteomes" id="UP000198500"/>
    </source>
</evidence>
<dbReference type="AlphaFoldDB" id="A0A1H2Z996"/>
<evidence type="ECO:0008006" key="4">
    <source>
        <dbReference type="Google" id="ProtNLM"/>
    </source>
</evidence>
<feature type="chain" id="PRO_5011496173" description="Secreted protein" evidence="1">
    <location>
        <begin position="33"/>
        <end position="126"/>
    </location>
</feature>
<protein>
    <recommendedName>
        <fullName evidence="4">Secreted protein</fullName>
    </recommendedName>
</protein>
<dbReference type="EMBL" id="FNNI01000004">
    <property type="protein sequence ID" value="SDX13905.1"/>
    <property type="molecule type" value="Genomic_DNA"/>
</dbReference>
<dbReference type="STRING" id="574349.SAMN05443545_10474"/>